<accession>A0A364JXL4</accession>
<name>A0A364JXL4_9HYPH</name>
<sequence>MGLPGIFELGRAMNKRSKKKLLRGCLAAALILFGSSATYAQATPQRVVSINVCTDQLAMLLASEAQLRSVSFMAVDPFLSTMADQASRLPLNDAQVEEVILMKPDLVLASTFSSRTTVELLHELGVRVEEFEPARDFEDIRLQIARMGNLLGQPERAQAEIESMEAALAEIDRPSSDLSVALYYANGYTSGPGTLIDAVVRQAGLKNIAERAGVRGSTRMPLEMLIMEKPDIILSSSRERGPALAFENFEHPAMHALENQARIVSIDDNLTVCGGPFTVKAVEQLAGAARE</sequence>
<evidence type="ECO:0000313" key="4">
    <source>
        <dbReference type="Proteomes" id="UP000249453"/>
    </source>
</evidence>
<dbReference type="PROSITE" id="PS50983">
    <property type="entry name" value="FE_B12_PBP"/>
    <property type="match status" value="1"/>
</dbReference>
<evidence type="ECO:0000259" key="2">
    <source>
        <dbReference type="PROSITE" id="PS50983"/>
    </source>
</evidence>
<dbReference type="GO" id="GO:0071281">
    <property type="term" value="P:cellular response to iron ion"/>
    <property type="evidence" value="ECO:0007669"/>
    <property type="project" value="TreeGrafter"/>
</dbReference>
<dbReference type="InterPro" id="IPR050902">
    <property type="entry name" value="ABC_Transporter_SBP"/>
</dbReference>
<dbReference type="Pfam" id="PF01497">
    <property type="entry name" value="Peripla_BP_2"/>
    <property type="match status" value="1"/>
</dbReference>
<dbReference type="InterPro" id="IPR002491">
    <property type="entry name" value="ABC_transptr_periplasmic_BD"/>
</dbReference>
<dbReference type="AlphaFoldDB" id="A0A364JXL4"/>
<feature type="chain" id="PRO_5016653262" evidence="1">
    <location>
        <begin position="41"/>
        <end position="291"/>
    </location>
</feature>
<evidence type="ECO:0000313" key="3">
    <source>
        <dbReference type="EMBL" id="RAK32191.1"/>
    </source>
</evidence>
<organism evidence="3 4">
    <name type="scientific">Falsochrobactrum ovis</name>
    <dbReference type="NCBI Taxonomy" id="1293442"/>
    <lineage>
        <taxon>Bacteria</taxon>
        <taxon>Pseudomonadati</taxon>
        <taxon>Pseudomonadota</taxon>
        <taxon>Alphaproteobacteria</taxon>
        <taxon>Hyphomicrobiales</taxon>
        <taxon>Brucellaceae</taxon>
        <taxon>Falsochrobactrum</taxon>
    </lineage>
</organism>
<protein>
    <submittedName>
        <fullName evidence="3">Iron complex transport system substrate-binding protein</fullName>
    </submittedName>
</protein>
<feature type="domain" description="Fe/B12 periplasmic-binding" evidence="2">
    <location>
        <begin position="46"/>
        <end position="291"/>
    </location>
</feature>
<proteinExistence type="predicted"/>
<dbReference type="Gene3D" id="3.40.50.1980">
    <property type="entry name" value="Nitrogenase molybdenum iron protein domain"/>
    <property type="match status" value="2"/>
</dbReference>
<gene>
    <name evidence="3" type="ORF">C7374_102190</name>
</gene>
<keyword evidence="4" id="KW-1185">Reference proteome</keyword>
<comment type="caution">
    <text evidence="3">The sequence shown here is derived from an EMBL/GenBank/DDBJ whole genome shotgun (WGS) entry which is preliminary data.</text>
</comment>
<dbReference type="PANTHER" id="PTHR30535">
    <property type="entry name" value="VITAMIN B12-BINDING PROTEIN"/>
    <property type="match status" value="1"/>
</dbReference>
<feature type="signal peptide" evidence="1">
    <location>
        <begin position="1"/>
        <end position="40"/>
    </location>
</feature>
<dbReference type="PANTHER" id="PTHR30535:SF34">
    <property type="entry name" value="MOLYBDATE-BINDING PROTEIN MOLA"/>
    <property type="match status" value="1"/>
</dbReference>
<evidence type="ECO:0000256" key="1">
    <source>
        <dbReference type="SAM" id="SignalP"/>
    </source>
</evidence>
<dbReference type="Proteomes" id="UP000249453">
    <property type="component" value="Unassembled WGS sequence"/>
</dbReference>
<reference evidence="3 4" key="1">
    <citation type="submission" date="2018-06" db="EMBL/GenBank/DDBJ databases">
        <title>Genomic Encyclopedia of Type Strains, Phase IV (KMG-IV): sequencing the most valuable type-strain genomes for metagenomic binning, comparative biology and taxonomic classification.</title>
        <authorList>
            <person name="Goeker M."/>
        </authorList>
    </citation>
    <scope>NUCLEOTIDE SEQUENCE [LARGE SCALE GENOMIC DNA]</scope>
    <source>
        <strain evidence="3 4">DSM 26720</strain>
    </source>
</reference>
<dbReference type="EMBL" id="QLMK01000002">
    <property type="protein sequence ID" value="RAK32191.1"/>
    <property type="molecule type" value="Genomic_DNA"/>
</dbReference>
<keyword evidence="1" id="KW-0732">Signal</keyword>
<dbReference type="SUPFAM" id="SSF53807">
    <property type="entry name" value="Helical backbone' metal receptor"/>
    <property type="match status" value="1"/>
</dbReference>